<reference evidence="1" key="1">
    <citation type="submission" date="2020-05" db="EMBL/GenBank/DDBJ databases">
        <title>Large-scale comparative analyses of tick genomes elucidate their genetic diversity and vector capacities.</title>
        <authorList>
            <person name="Jia N."/>
            <person name="Wang J."/>
            <person name="Shi W."/>
            <person name="Du L."/>
            <person name="Sun Y."/>
            <person name="Zhan W."/>
            <person name="Jiang J."/>
            <person name="Wang Q."/>
            <person name="Zhang B."/>
            <person name="Ji P."/>
            <person name="Sakyi L.B."/>
            <person name="Cui X."/>
            <person name="Yuan T."/>
            <person name="Jiang B."/>
            <person name="Yang W."/>
            <person name="Lam T.T.-Y."/>
            <person name="Chang Q."/>
            <person name="Ding S."/>
            <person name="Wang X."/>
            <person name="Zhu J."/>
            <person name="Ruan X."/>
            <person name="Zhao L."/>
            <person name="Wei J."/>
            <person name="Que T."/>
            <person name="Du C."/>
            <person name="Cheng J."/>
            <person name="Dai P."/>
            <person name="Han X."/>
            <person name="Huang E."/>
            <person name="Gao Y."/>
            <person name="Liu J."/>
            <person name="Shao H."/>
            <person name="Ye R."/>
            <person name="Li L."/>
            <person name="Wei W."/>
            <person name="Wang X."/>
            <person name="Wang C."/>
            <person name="Yang T."/>
            <person name="Huo Q."/>
            <person name="Li W."/>
            <person name="Guo W."/>
            <person name="Chen H."/>
            <person name="Zhou L."/>
            <person name="Ni X."/>
            <person name="Tian J."/>
            <person name="Zhou Y."/>
            <person name="Sheng Y."/>
            <person name="Liu T."/>
            <person name="Pan Y."/>
            <person name="Xia L."/>
            <person name="Li J."/>
            <person name="Zhao F."/>
            <person name="Cao W."/>
        </authorList>
    </citation>
    <scope>NUCLEOTIDE SEQUENCE</scope>
    <source>
        <strain evidence="1">Dsil-2018</strain>
    </source>
</reference>
<dbReference type="EMBL" id="CM023470">
    <property type="protein sequence ID" value="KAH7978646.1"/>
    <property type="molecule type" value="Genomic_DNA"/>
</dbReference>
<protein>
    <submittedName>
        <fullName evidence="1">Uncharacterized protein</fullName>
    </submittedName>
</protein>
<organism evidence="1 2">
    <name type="scientific">Dermacentor silvarum</name>
    <name type="common">Tick</name>
    <dbReference type="NCBI Taxonomy" id="543639"/>
    <lineage>
        <taxon>Eukaryota</taxon>
        <taxon>Metazoa</taxon>
        <taxon>Ecdysozoa</taxon>
        <taxon>Arthropoda</taxon>
        <taxon>Chelicerata</taxon>
        <taxon>Arachnida</taxon>
        <taxon>Acari</taxon>
        <taxon>Parasitiformes</taxon>
        <taxon>Ixodida</taxon>
        <taxon>Ixodoidea</taxon>
        <taxon>Ixodidae</taxon>
        <taxon>Rhipicephalinae</taxon>
        <taxon>Dermacentor</taxon>
    </lineage>
</organism>
<name>A0ACB8DWC1_DERSI</name>
<proteinExistence type="predicted"/>
<evidence type="ECO:0000313" key="2">
    <source>
        <dbReference type="Proteomes" id="UP000821865"/>
    </source>
</evidence>
<gene>
    <name evidence="1" type="ORF">HPB49_006281</name>
</gene>
<dbReference type="Proteomes" id="UP000821865">
    <property type="component" value="Chromosome 1"/>
</dbReference>
<sequence length="427" mass="47843">MTPEGMYAGSVVPIMKIMWIIMKKQLLSVRRALASKDPQAHLTIQLRLQQAITLTGDVTATVDVVQQEMRRMREGDHGFFFKFYRMTPQMFDTLLAFVVTDLTSQNFIREPLEPAEWLAIALSYLASGQDICHVALAYRVGNETARMCIHVTSRSLWARLKDHYMKAPSRAEWEEIAQGFSMRWQFPNCLGAVDGKHVAIVCPPNSGSVYINYKGTFSVVLMAVVDSNCKYTLIDVGAEGRLSDGGTFKNSEFGRALTQGDLDIPSTSLLPGCGTNAPYVFVGDEAFQLRKDFLRPYPARQLDDEKRVFNYRLSRARTHSHTSLPMQRTALAISSQGSGDKVRKKHRQTARNPTSSQSRPHIAGTTSVMRQLPGIFSQHTSVAVLGRFLGNGICLGYQKKRLSSGYRSRYFRQFTDGPSFITVGLTM</sequence>
<comment type="caution">
    <text evidence="1">The sequence shown here is derived from an EMBL/GenBank/DDBJ whole genome shotgun (WGS) entry which is preliminary data.</text>
</comment>
<evidence type="ECO:0000313" key="1">
    <source>
        <dbReference type="EMBL" id="KAH7978646.1"/>
    </source>
</evidence>
<keyword evidence="2" id="KW-1185">Reference proteome</keyword>
<accession>A0ACB8DWC1</accession>